<dbReference type="EMBL" id="PXOH01000010">
    <property type="protein sequence ID" value="PSF37234.1"/>
    <property type="molecule type" value="Genomic_DNA"/>
</dbReference>
<dbReference type="RefSeq" id="WP_106456923.1">
    <property type="nucleotide sequence ID" value="NZ_PXOH01000010.1"/>
</dbReference>
<evidence type="ECO:0000313" key="3">
    <source>
        <dbReference type="EMBL" id="PSF37234.1"/>
    </source>
</evidence>
<protein>
    <submittedName>
        <fullName evidence="3">Uncharacterized protein</fullName>
    </submittedName>
</protein>
<feature type="compositionally biased region" description="Polar residues" evidence="1">
    <location>
        <begin position="36"/>
        <end position="55"/>
    </location>
</feature>
<dbReference type="Proteomes" id="UP000239001">
    <property type="component" value="Unassembled WGS sequence"/>
</dbReference>
<name>A0A2T1LXZ2_9CHRO</name>
<sequence>MKKIIFALLTLTTVSTFAIPVKADEVNMQNTQQLSTQIGNNNRSYQRSEQNIRSSAQKRYHHNNINSTGSVQDLYQDSYQEGSRNIGSQVNRQEIEMRTRYRR</sequence>
<organism evidence="3 4">
    <name type="scientific">Aphanothece hegewaldii CCALA 016</name>
    <dbReference type="NCBI Taxonomy" id="2107694"/>
    <lineage>
        <taxon>Bacteria</taxon>
        <taxon>Bacillati</taxon>
        <taxon>Cyanobacteriota</taxon>
        <taxon>Cyanophyceae</taxon>
        <taxon>Oscillatoriophycideae</taxon>
        <taxon>Chroococcales</taxon>
        <taxon>Aphanothecaceae</taxon>
        <taxon>Aphanothece</taxon>
    </lineage>
</organism>
<keyword evidence="4" id="KW-1185">Reference proteome</keyword>
<feature type="compositionally biased region" description="Basic and acidic residues" evidence="1">
    <location>
        <begin position="93"/>
        <end position="103"/>
    </location>
</feature>
<evidence type="ECO:0000256" key="1">
    <source>
        <dbReference type="SAM" id="MobiDB-lite"/>
    </source>
</evidence>
<feature type="region of interest" description="Disordered" evidence="1">
    <location>
        <begin position="36"/>
        <end position="103"/>
    </location>
</feature>
<proteinExistence type="predicted"/>
<reference evidence="3 4" key="2">
    <citation type="submission" date="2018-03" db="EMBL/GenBank/DDBJ databases">
        <authorList>
            <person name="Keele B.F."/>
        </authorList>
    </citation>
    <scope>NUCLEOTIDE SEQUENCE [LARGE SCALE GENOMIC DNA]</scope>
    <source>
        <strain evidence="3 4">CCALA 016</strain>
    </source>
</reference>
<evidence type="ECO:0000313" key="4">
    <source>
        <dbReference type="Proteomes" id="UP000239001"/>
    </source>
</evidence>
<gene>
    <name evidence="3" type="ORF">C7H19_10965</name>
</gene>
<dbReference type="OrthoDB" id="428585at2"/>
<feature type="signal peptide" evidence="2">
    <location>
        <begin position="1"/>
        <end position="23"/>
    </location>
</feature>
<accession>A0A2T1LXZ2</accession>
<keyword evidence="2" id="KW-0732">Signal</keyword>
<feature type="chain" id="PRO_5015611835" evidence="2">
    <location>
        <begin position="24"/>
        <end position="103"/>
    </location>
</feature>
<comment type="caution">
    <text evidence="3">The sequence shown here is derived from an EMBL/GenBank/DDBJ whole genome shotgun (WGS) entry which is preliminary data.</text>
</comment>
<reference evidence="3 4" key="1">
    <citation type="submission" date="2018-03" db="EMBL/GenBank/DDBJ databases">
        <title>The ancient ancestry and fast evolution of plastids.</title>
        <authorList>
            <person name="Moore K.R."/>
            <person name="Magnabosco C."/>
            <person name="Momper L."/>
            <person name="Gold D.A."/>
            <person name="Bosak T."/>
            <person name="Fournier G.P."/>
        </authorList>
    </citation>
    <scope>NUCLEOTIDE SEQUENCE [LARGE SCALE GENOMIC DNA]</scope>
    <source>
        <strain evidence="3 4">CCALA 016</strain>
    </source>
</reference>
<feature type="compositionally biased region" description="Polar residues" evidence="1">
    <location>
        <begin position="63"/>
        <end position="92"/>
    </location>
</feature>
<evidence type="ECO:0000256" key="2">
    <source>
        <dbReference type="SAM" id="SignalP"/>
    </source>
</evidence>
<dbReference type="AlphaFoldDB" id="A0A2T1LXZ2"/>